<dbReference type="AlphaFoldDB" id="H8X3T0"/>
<dbReference type="EMBL" id="HE681721">
    <property type="protein sequence ID" value="CCG25718.1"/>
    <property type="molecule type" value="Genomic_DNA"/>
</dbReference>
<evidence type="ECO:0000313" key="2">
    <source>
        <dbReference type="EMBL" id="CCG25718.1"/>
    </source>
</evidence>
<accession>H8X3T0</accession>
<reference evidence="2 3" key="1">
    <citation type="journal article" date="2012" name="PLoS ONE">
        <title>Sequence and analysis of the genome of the pathogenic yeast Candida orthopsilosis.</title>
        <authorList>
            <person name="Riccombeni A."/>
            <person name="Vidanes G."/>
            <person name="Proux-Wera E."/>
            <person name="Wolfe K.H."/>
            <person name="Butler G."/>
        </authorList>
    </citation>
    <scope>NUCLEOTIDE SEQUENCE [LARGE SCALE GENOMIC DNA]</scope>
    <source>
        <strain evidence="2 3">Co 90-125</strain>
    </source>
</reference>
<dbReference type="OrthoDB" id="4014124at2759"/>
<dbReference type="HOGENOM" id="CLU_1133456_0_0_1"/>
<dbReference type="KEGG" id="cot:CORT_0C03440"/>
<organism evidence="2 3">
    <name type="scientific">Candida orthopsilosis (strain 90-125)</name>
    <name type="common">Yeast</name>
    <dbReference type="NCBI Taxonomy" id="1136231"/>
    <lineage>
        <taxon>Eukaryota</taxon>
        <taxon>Fungi</taxon>
        <taxon>Dikarya</taxon>
        <taxon>Ascomycota</taxon>
        <taxon>Saccharomycotina</taxon>
        <taxon>Pichiomycetes</taxon>
        <taxon>Debaryomycetaceae</taxon>
        <taxon>Candida/Lodderomyces clade</taxon>
        <taxon>Candida</taxon>
    </lineage>
</organism>
<sequence length="273" mass="31131">MHFSPMYLSSIVFRFMLLITSSFANQRIQSYPLGGDTLQHINDLKDLPPIHQFRNVEDLQQNMHQFLNKINYTNNPRPIVIHLTDSNSLVFPDDVVFKEQIKHTEQPPFKPQNYVSSPSPPEDWIELYGSDIIQQSSTQAIEIQTLSTVLDDSARGEVAYSTGRLKKVSSEYDSKMSLYLGFIAFIGITSGLTFAPEFEFSTSFSIYYTCPVLAGETVVVKVYPTLTTFTPYTKKLKWDHKLSKFATKLPFSKLQKVSLFALTGSEDVECFYI</sequence>
<name>H8X3T0_CANO9</name>
<keyword evidence="1" id="KW-0732">Signal</keyword>
<dbReference type="RefSeq" id="XP_003868622.1">
    <property type="nucleotide sequence ID" value="XM_003868574.1"/>
</dbReference>
<dbReference type="Proteomes" id="UP000005018">
    <property type="component" value="Chromosome 3"/>
</dbReference>
<protein>
    <submittedName>
        <fullName evidence="2">Uncharacterized protein</fullName>
    </submittedName>
</protein>
<proteinExistence type="predicted"/>
<evidence type="ECO:0000256" key="1">
    <source>
        <dbReference type="SAM" id="SignalP"/>
    </source>
</evidence>
<dbReference type="GeneID" id="14539836"/>
<gene>
    <name evidence="2" type="ORF">CORT_0C03440</name>
</gene>
<feature type="signal peptide" evidence="1">
    <location>
        <begin position="1"/>
        <end position="24"/>
    </location>
</feature>
<evidence type="ECO:0000313" key="3">
    <source>
        <dbReference type="Proteomes" id="UP000005018"/>
    </source>
</evidence>
<keyword evidence="3" id="KW-1185">Reference proteome</keyword>
<feature type="chain" id="PRO_5003616767" evidence="1">
    <location>
        <begin position="25"/>
        <end position="273"/>
    </location>
</feature>